<evidence type="ECO:0000313" key="2">
    <source>
        <dbReference type="EMBL" id="SOY57272.1"/>
    </source>
</evidence>
<dbReference type="EMBL" id="OFSP01000027">
    <property type="protein sequence ID" value="SOY57272.1"/>
    <property type="molecule type" value="Genomic_DNA"/>
</dbReference>
<feature type="region of interest" description="Disordered" evidence="1">
    <location>
        <begin position="1"/>
        <end position="30"/>
    </location>
</feature>
<organism evidence="2">
    <name type="scientific">Cupriavidus taiwanensis</name>
    <dbReference type="NCBI Taxonomy" id="164546"/>
    <lineage>
        <taxon>Bacteria</taxon>
        <taxon>Pseudomonadati</taxon>
        <taxon>Pseudomonadota</taxon>
        <taxon>Betaproteobacteria</taxon>
        <taxon>Burkholderiales</taxon>
        <taxon>Burkholderiaceae</taxon>
        <taxon>Cupriavidus</taxon>
    </lineage>
</organism>
<evidence type="ECO:0000256" key="1">
    <source>
        <dbReference type="SAM" id="MobiDB-lite"/>
    </source>
</evidence>
<reference evidence="2" key="1">
    <citation type="submission" date="2018-01" db="EMBL/GenBank/DDBJ databases">
        <authorList>
            <person name="Clerissi C."/>
        </authorList>
    </citation>
    <scope>NUCLEOTIDE SEQUENCE</scope>
    <source>
        <strain evidence="2">Cupriavidus taiwanensis STM 3521</strain>
    </source>
</reference>
<accession>A0A375BWJ3</accession>
<gene>
    <name evidence="2" type="ORF">CBM2589_B60041</name>
</gene>
<dbReference type="Proteomes" id="UP000256297">
    <property type="component" value="Chromosome CBM2589_b"/>
</dbReference>
<comment type="caution">
    <text evidence="2">The sequence shown here is derived from an EMBL/GenBank/DDBJ whole genome shotgun (WGS) entry which is preliminary data.</text>
</comment>
<protein>
    <submittedName>
        <fullName evidence="2">Uncharacterized protein</fullName>
    </submittedName>
</protein>
<name>A0A375BWJ3_9BURK</name>
<sequence length="30" mass="3455">MPVRPDKNGVEQQKLGGAPHRIAMMRRRKP</sequence>
<dbReference type="AlphaFoldDB" id="A0A375BWJ3"/>
<proteinExistence type="predicted"/>